<comment type="caution">
    <text evidence="1">The sequence shown here is derived from an EMBL/GenBank/DDBJ whole genome shotgun (WGS) entry which is preliminary data.</text>
</comment>
<dbReference type="RefSeq" id="WP_379275477.1">
    <property type="nucleotide sequence ID" value="NZ_JBHUMY010000020.1"/>
</dbReference>
<proteinExistence type="predicted"/>
<name>A0ABW5QZT3_9BACL</name>
<protein>
    <submittedName>
        <fullName evidence="1">Uncharacterized protein</fullName>
    </submittedName>
</protein>
<evidence type="ECO:0000313" key="1">
    <source>
        <dbReference type="EMBL" id="MFD2661924.1"/>
    </source>
</evidence>
<keyword evidence="2" id="KW-1185">Reference proteome</keyword>
<reference evidence="2" key="1">
    <citation type="journal article" date="2019" name="Int. J. Syst. Evol. Microbiol.">
        <title>The Global Catalogue of Microorganisms (GCM) 10K type strain sequencing project: providing services to taxonomists for standard genome sequencing and annotation.</title>
        <authorList>
            <consortium name="The Broad Institute Genomics Platform"/>
            <consortium name="The Broad Institute Genome Sequencing Center for Infectious Disease"/>
            <person name="Wu L."/>
            <person name="Ma J."/>
        </authorList>
    </citation>
    <scope>NUCLEOTIDE SEQUENCE [LARGE SCALE GENOMIC DNA]</scope>
    <source>
        <strain evidence="2">TISTR 1827</strain>
    </source>
</reference>
<evidence type="ECO:0000313" key="2">
    <source>
        <dbReference type="Proteomes" id="UP001597493"/>
    </source>
</evidence>
<gene>
    <name evidence="1" type="ORF">ACFSW5_16840</name>
</gene>
<accession>A0ABW5QZT3</accession>
<sequence>MSKRIMAIILTAAASALVLFGGWFVYERSVVAAPIQKAITASEGIISAGAPDMTSDKVTIEVTLEADARLRSVYESVKKQVQPMLNGRELVLDIKQQPSERLDEAWSAALFDIAEAMETKHYSQIPESLQAISDRYDGIQAVSEMDDTNVYITLRDGESTKFVVLPRTPSKLEVWTNA</sequence>
<dbReference type="Proteomes" id="UP001597493">
    <property type="component" value="Unassembled WGS sequence"/>
</dbReference>
<organism evidence="1 2">
    <name type="scientific">Paenibacillus thailandensis</name>
    <dbReference type="NCBI Taxonomy" id="393250"/>
    <lineage>
        <taxon>Bacteria</taxon>
        <taxon>Bacillati</taxon>
        <taxon>Bacillota</taxon>
        <taxon>Bacilli</taxon>
        <taxon>Bacillales</taxon>
        <taxon>Paenibacillaceae</taxon>
        <taxon>Paenibacillus</taxon>
    </lineage>
</organism>
<dbReference type="EMBL" id="JBHUMY010000020">
    <property type="protein sequence ID" value="MFD2661924.1"/>
    <property type="molecule type" value="Genomic_DNA"/>
</dbReference>